<sequence>MAVSLTTFSLRPLFKPLFLAATLTSLLACGDSVTSAAGSQFNGGNVDQGDNNSGGDTGNGNSSDFDKTKLLNDLVEQVFVPAVNDFQQASTEHATAVAAYCSDLKTQQVSDADLLQTAKTSWQVSMSAWQQLEVMQIGPLLNNDAQLRNEIYSWPVTNQCAVDQDVGFNEAGTVAGGEYDISKRTSTRRGLDAQEYLLFNTDLNHACANDSQAPQNWNQRPDIERQIARCEYSVEVANDLLNSANELADAWLSGGASSYAEILKTAATNGQFDNVDAAINRVTDALFYVDKITKDAKLGAPVGLINNSCGTATCVNDIESRLSAHSLQNIRANIVAMQRVFKGGSSDTDVGFDDYLVAVDASELAVTMATDIQAMIDAIDSFEGEFEAAVVNEPAKVQALYQNIKKVTDNLKSAFITFLSLQLPASSAGDAD</sequence>
<evidence type="ECO:0000256" key="1">
    <source>
        <dbReference type="ARBA" id="ARBA00004196"/>
    </source>
</evidence>
<feature type="domain" description="Imelysin-like" evidence="5">
    <location>
        <begin position="81"/>
        <end position="409"/>
    </location>
</feature>
<reference evidence="6" key="1">
    <citation type="submission" date="2021-03" db="EMBL/GenBank/DDBJ databases">
        <title>Description of Psychrosphaera ytuae sp. nov. isolated from deep sea sediment of South China Sea.</title>
        <authorList>
            <person name="Zhang J."/>
            <person name="Xu X.-D."/>
        </authorList>
    </citation>
    <scope>NUCLEOTIDE SEQUENCE</scope>
    <source>
        <strain evidence="6">MTZ26</strain>
    </source>
</reference>
<accession>A0A975DDZ7</accession>
<evidence type="ECO:0000256" key="3">
    <source>
        <dbReference type="SAM" id="MobiDB-lite"/>
    </source>
</evidence>
<organism evidence="6 7">
    <name type="scientific">Psychrosphaera ytuae</name>
    <dbReference type="NCBI Taxonomy" id="2820710"/>
    <lineage>
        <taxon>Bacteria</taxon>
        <taxon>Pseudomonadati</taxon>
        <taxon>Pseudomonadota</taxon>
        <taxon>Gammaproteobacteria</taxon>
        <taxon>Alteromonadales</taxon>
        <taxon>Pseudoalteromonadaceae</taxon>
        <taxon>Psychrosphaera</taxon>
    </lineage>
</organism>
<dbReference type="Pfam" id="PF09375">
    <property type="entry name" value="Peptidase_M75"/>
    <property type="match status" value="1"/>
</dbReference>
<feature type="signal peptide" evidence="4">
    <location>
        <begin position="1"/>
        <end position="20"/>
    </location>
</feature>
<dbReference type="GO" id="GO:0030313">
    <property type="term" value="C:cell envelope"/>
    <property type="evidence" value="ECO:0007669"/>
    <property type="project" value="UniProtKB-SubCell"/>
</dbReference>
<dbReference type="InterPro" id="IPR018976">
    <property type="entry name" value="Imelysin-like"/>
</dbReference>
<name>A0A975DDZ7_9GAMM</name>
<dbReference type="KEGG" id="psym:J1N51_05705"/>
<dbReference type="CDD" id="cd14659">
    <property type="entry name" value="Imelysin-like_IPPA"/>
    <property type="match status" value="1"/>
</dbReference>
<feature type="compositionally biased region" description="Low complexity" evidence="3">
    <location>
        <begin position="49"/>
        <end position="63"/>
    </location>
</feature>
<dbReference type="Proteomes" id="UP000682739">
    <property type="component" value="Chromosome"/>
</dbReference>
<feature type="region of interest" description="Disordered" evidence="3">
    <location>
        <begin position="40"/>
        <end position="63"/>
    </location>
</feature>
<dbReference type="InterPro" id="IPR038352">
    <property type="entry name" value="Imelysin_sf"/>
</dbReference>
<evidence type="ECO:0000313" key="7">
    <source>
        <dbReference type="Proteomes" id="UP000682739"/>
    </source>
</evidence>
<dbReference type="EMBL" id="CP072110">
    <property type="protein sequence ID" value="QTH64944.1"/>
    <property type="molecule type" value="Genomic_DNA"/>
</dbReference>
<proteinExistence type="predicted"/>
<evidence type="ECO:0000259" key="5">
    <source>
        <dbReference type="Pfam" id="PF09375"/>
    </source>
</evidence>
<evidence type="ECO:0000256" key="4">
    <source>
        <dbReference type="SAM" id="SignalP"/>
    </source>
</evidence>
<dbReference type="RefSeq" id="WP_208832979.1">
    <property type="nucleotide sequence ID" value="NZ_CP072110.1"/>
</dbReference>
<keyword evidence="7" id="KW-1185">Reference proteome</keyword>
<dbReference type="Gene3D" id="1.20.1420.20">
    <property type="entry name" value="M75 peptidase, HXXE motif"/>
    <property type="match status" value="1"/>
</dbReference>
<gene>
    <name evidence="6" type="ORF">J1N51_05705</name>
</gene>
<evidence type="ECO:0000256" key="2">
    <source>
        <dbReference type="ARBA" id="ARBA00022729"/>
    </source>
</evidence>
<dbReference type="InterPro" id="IPR034984">
    <property type="entry name" value="Imelysin-like_IPPA"/>
</dbReference>
<evidence type="ECO:0000313" key="6">
    <source>
        <dbReference type="EMBL" id="QTH64944.1"/>
    </source>
</evidence>
<keyword evidence="2 4" id="KW-0732">Signal</keyword>
<feature type="chain" id="PRO_5037744997" evidence="4">
    <location>
        <begin position="21"/>
        <end position="432"/>
    </location>
</feature>
<protein>
    <submittedName>
        <fullName evidence="6">Imelysin family protein</fullName>
    </submittedName>
</protein>
<dbReference type="AlphaFoldDB" id="A0A975DDZ7"/>
<comment type="subcellular location">
    <subcellularLocation>
        <location evidence="1">Cell envelope</location>
    </subcellularLocation>
</comment>